<dbReference type="EMBL" id="WBNH01002620">
    <property type="protein sequence ID" value="NXX76319.1"/>
    <property type="molecule type" value="Genomic_DNA"/>
</dbReference>
<dbReference type="SMART" id="SM00409">
    <property type="entry name" value="IG"/>
    <property type="match status" value="2"/>
</dbReference>
<keyword evidence="1" id="KW-1133">Transmembrane helix</keyword>
<keyword evidence="5" id="KW-1185">Reference proteome</keyword>
<dbReference type="AlphaFoldDB" id="A0A852KGG6"/>
<dbReference type="Gene3D" id="2.60.40.10">
    <property type="entry name" value="Immunoglobulins"/>
    <property type="match status" value="2"/>
</dbReference>
<keyword evidence="2" id="KW-0732">Signal</keyword>
<proteinExistence type="predicted"/>
<feature type="non-terminal residue" evidence="4">
    <location>
        <position position="324"/>
    </location>
</feature>
<evidence type="ECO:0000313" key="5">
    <source>
        <dbReference type="Proteomes" id="UP000654395"/>
    </source>
</evidence>
<name>A0A852KGG6_UROIN</name>
<feature type="non-terminal residue" evidence="4">
    <location>
        <position position="1"/>
    </location>
</feature>
<keyword evidence="1" id="KW-0472">Membrane</keyword>
<comment type="caution">
    <text evidence="4">The sequence shown here is derived from an EMBL/GenBank/DDBJ whole genome shotgun (WGS) entry which is preliminary data.</text>
</comment>
<feature type="domain" description="Immunoglobulin" evidence="3">
    <location>
        <begin position="32"/>
        <end position="137"/>
    </location>
</feature>
<sequence>MMWMSSLPTTSVFLLLLLCFPGQNGGENEQSTDVISVLEGDSISITCSMNSSANELGMYLKTSIRPINVLHVSKQNKVLTFPALANRIEYSKEGSKLRITLHNVQESDSNIYQCTKVVLINDRHKGLIEKSTIVVVKAKNEVIEQSPLYVNTWPGHSVNITCVLKSSHEDQEIYLLKTHEQPERVLYASRQNRAVAPGFAHRLEYLEEENKIVITLNNLGENDSGVYVCAGVLKNFSVLEVSRSGTIILIKGSEQAVCSNSSWVIYVLIIVAVLLFCALTCCALYHIDMKKYFQKRKPNSVYEDMSYSSRCNTLVRTNTYSVDN</sequence>
<dbReference type="OrthoDB" id="9899013at2759"/>
<evidence type="ECO:0000256" key="1">
    <source>
        <dbReference type="SAM" id="Phobius"/>
    </source>
</evidence>
<feature type="signal peptide" evidence="2">
    <location>
        <begin position="1"/>
        <end position="26"/>
    </location>
</feature>
<keyword evidence="1" id="KW-0812">Transmembrane</keyword>
<dbReference type="PANTHER" id="PTHR15343">
    <property type="entry name" value="CD7"/>
    <property type="match status" value="1"/>
</dbReference>
<dbReference type="InterPro" id="IPR036179">
    <property type="entry name" value="Ig-like_dom_sf"/>
</dbReference>
<reference evidence="4" key="1">
    <citation type="submission" date="2020-02" db="EMBL/GenBank/DDBJ databases">
        <title>Bird 10,000 Genomes (B10K) Project - Family phase.</title>
        <authorList>
            <person name="Zhang G."/>
        </authorList>
    </citation>
    <scope>NUCLEOTIDE SEQUENCE</scope>
    <source>
        <strain evidence="4">B10K-DU-030-59</strain>
    </source>
</reference>
<evidence type="ECO:0000313" key="4">
    <source>
        <dbReference type="EMBL" id="NXX76319.1"/>
    </source>
</evidence>
<accession>A0A852KGG6</accession>
<protein>
    <submittedName>
        <fullName evidence="4">CD7 protein</fullName>
    </submittedName>
</protein>
<feature type="chain" id="PRO_5032792871" evidence="2">
    <location>
        <begin position="27"/>
        <end position="324"/>
    </location>
</feature>
<evidence type="ECO:0000259" key="3">
    <source>
        <dbReference type="SMART" id="SM00409"/>
    </source>
</evidence>
<feature type="domain" description="Immunoglobulin" evidence="3">
    <location>
        <begin position="147"/>
        <end position="251"/>
    </location>
</feature>
<dbReference type="PANTHER" id="PTHR15343:SF0">
    <property type="entry name" value="T-CELL ANTIGEN CD7"/>
    <property type="match status" value="1"/>
</dbReference>
<gene>
    <name evidence="4" type="primary">Cd7</name>
    <name evidence="4" type="ORF">UROIND_R15263</name>
</gene>
<dbReference type="InterPro" id="IPR013106">
    <property type="entry name" value="Ig_V-set"/>
</dbReference>
<dbReference type="CDD" id="cd00099">
    <property type="entry name" value="IgV"/>
    <property type="match status" value="1"/>
</dbReference>
<dbReference type="Proteomes" id="UP000654395">
    <property type="component" value="Unassembled WGS sequence"/>
</dbReference>
<feature type="transmembrane region" description="Helical" evidence="1">
    <location>
        <begin position="263"/>
        <end position="287"/>
    </location>
</feature>
<evidence type="ECO:0000256" key="2">
    <source>
        <dbReference type="SAM" id="SignalP"/>
    </source>
</evidence>
<dbReference type="GO" id="GO:0038023">
    <property type="term" value="F:signaling receptor activity"/>
    <property type="evidence" value="ECO:0007669"/>
    <property type="project" value="InterPro"/>
</dbReference>
<organism evidence="4 5">
    <name type="scientific">Urocolius indicus</name>
    <name type="common">Red-faced mousebird</name>
    <name type="synonym">Colius indicus</name>
    <dbReference type="NCBI Taxonomy" id="458196"/>
    <lineage>
        <taxon>Eukaryota</taxon>
        <taxon>Metazoa</taxon>
        <taxon>Chordata</taxon>
        <taxon>Craniata</taxon>
        <taxon>Vertebrata</taxon>
        <taxon>Euteleostomi</taxon>
        <taxon>Archelosauria</taxon>
        <taxon>Archosauria</taxon>
        <taxon>Dinosauria</taxon>
        <taxon>Saurischia</taxon>
        <taxon>Theropoda</taxon>
        <taxon>Coelurosauria</taxon>
        <taxon>Aves</taxon>
        <taxon>Neognathae</taxon>
        <taxon>Neoaves</taxon>
        <taxon>Telluraves</taxon>
        <taxon>Coraciimorphae</taxon>
        <taxon>Coliiformes</taxon>
        <taxon>Coliidae</taxon>
        <taxon>Urocolius</taxon>
    </lineage>
</organism>
<dbReference type="SUPFAM" id="SSF48726">
    <property type="entry name" value="Immunoglobulin"/>
    <property type="match status" value="2"/>
</dbReference>
<dbReference type="Pfam" id="PF07686">
    <property type="entry name" value="V-set"/>
    <property type="match status" value="2"/>
</dbReference>
<dbReference type="GO" id="GO:0002250">
    <property type="term" value="P:adaptive immune response"/>
    <property type="evidence" value="ECO:0007669"/>
    <property type="project" value="InterPro"/>
</dbReference>
<dbReference type="InterPro" id="IPR013783">
    <property type="entry name" value="Ig-like_fold"/>
</dbReference>
<dbReference type="InterPro" id="IPR039090">
    <property type="entry name" value="CD7"/>
</dbReference>
<dbReference type="InterPro" id="IPR003599">
    <property type="entry name" value="Ig_sub"/>
</dbReference>
<dbReference type="GO" id="GO:0016020">
    <property type="term" value="C:membrane"/>
    <property type="evidence" value="ECO:0007669"/>
    <property type="project" value="InterPro"/>
</dbReference>